<keyword evidence="7" id="KW-0175">Coiled coil</keyword>
<dbReference type="PANTHER" id="PTHR32465:SF0">
    <property type="entry name" value="BARDET-BIEDL SYNDROME 2 PROTEIN"/>
    <property type="match status" value="1"/>
</dbReference>
<gene>
    <name evidence="13" type="ORF">BN9_085780</name>
</gene>
<feature type="domain" description="Ciliary BBSome complex subunit 2 N-terminal" evidence="8">
    <location>
        <begin position="20"/>
        <end position="112"/>
    </location>
</feature>
<evidence type="ECO:0000256" key="3">
    <source>
        <dbReference type="ARBA" id="ARBA00022490"/>
    </source>
</evidence>
<evidence type="ECO:0000313" key="14">
    <source>
        <dbReference type="Proteomes" id="UP000053237"/>
    </source>
</evidence>
<dbReference type="Pfam" id="PF14783">
    <property type="entry name" value="BBS2_Mid"/>
    <property type="match status" value="1"/>
</dbReference>
<evidence type="ECO:0000313" key="13">
    <source>
        <dbReference type="EMBL" id="CCI47571.1"/>
    </source>
</evidence>
<feature type="domain" description="BBS2 hairpin" evidence="12">
    <location>
        <begin position="569"/>
        <end position="619"/>
    </location>
</feature>
<evidence type="ECO:0000259" key="10">
    <source>
        <dbReference type="Pfam" id="PF14783"/>
    </source>
</evidence>
<keyword evidence="4" id="KW-0969">Cilium</keyword>
<dbReference type="InterPro" id="IPR036322">
    <property type="entry name" value="WD40_repeat_dom_sf"/>
</dbReference>
<comment type="caution">
    <text evidence="13">The sequence shown here is derived from an EMBL/GenBank/DDBJ whole genome shotgun (WGS) entry which is preliminary data.</text>
</comment>
<dbReference type="InterPro" id="IPR029429">
    <property type="entry name" value="BBS2_Mid"/>
</dbReference>
<dbReference type="Pfam" id="PF14782">
    <property type="entry name" value="BBS2_GAE"/>
    <property type="match status" value="1"/>
</dbReference>
<accession>A0A024GM19</accession>
<feature type="domain" description="BBS2 platform" evidence="11">
    <location>
        <begin position="475"/>
        <end position="556"/>
    </location>
</feature>
<dbReference type="InterPro" id="IPR055380">
    <property type="entry name" value="BBS2_hp_dom"/>
</dbReference>
<protein>
    <recommendedName>
        <fullName evidence="15">Bardet-Biedl syndrome 2 protein homolog</fullName>
    </recommendedName>
</protein>
<keyword evidence="5" id="KW-0206">Cytoskeleton</keyword>
<dbReference type="SUPFAM" id="SSF50978">
    <property type="entry name" value="WD40 repeat-like"/>
    <property type="match status" value="1"/>
</dbReference>
<dbReference type="GO" id="GO:1905515">
    <property type="term" value="P:non-motile cilium assembly"/>
    <property type="evidence" value="ECO:0007669"/>
    <property type="project" value="InterPro"/>
</dbReference>
<dbReference type="InParanoid" id="A0A024GM19"/>
<evidence type="ECO:0000256" key="6">
    <source>
        <dbReference type="ARBA" id="ARBA00023273"/>
    </source>
</evidence>
<dbReference type="STRING" id="65357.A0A024GM19"/>
<evidence type="ECO:0000256" key="1">
    <source>
        <dbReference type="ARBA" id="ARBA00004138"/>
    </source>
</evidence>
<dbReference type="InterPro" id="IPR055379">
    <property type="entry name" value="BBS2_pf_dom"/>
</dbReference>
<evidence type="ECO:0000259" key="8">
    <source>
        <dbReference type="Pfam" id="PF14781"/>
    </source>
</evidence>
<proteinExistence type="predicted"/>
<dbReference type="GO" id="GO:0016020">
    <property type="term" value="C:membrane"/>
    <property type="evidence" value="ECO:0007669"/>
    <property type="project" value="TreeGrafter"/>
</dbReference>
<sequence>MLPAFHFDFHQPISQRIAQIATFDGVHPSLVCGTVAGKVLIHSPHLSDGNEPIQSLNVNRSVTALAAGKFRDSDIGDTLIIGTKSSILAYNVERNVDLFYKDLPDGVTALIFARIPMLQSGSTAENMIVVGGNCSIQGYNYLGNETLWTVTSDNVGALALCDISGQGQQELVVGTDDFEISTYQNDQIVHECTETSRVVALTSIEHQLFGYALQNGTVGVYRGKNRAWRVKSNKEPTSLYSFDVNGDSEPELIIGWGNGKMEARKVANGELVHKYSLSASIAAIVSGDYQMDGTEQLICFVSDGQVHGYVAGEIPVTSIQDQARQAENEISKLLQQKANLYAELRRLESGGSNVESGSTFCIPASTQIRIENTTKRDSSNLELSVTTGNEAVIKMLIFFEYDAGVFDGESFVVRPPIPSATVAVSLNYTKCAAVTFDIRVLVGARASNAMSHVFQCSYQLPKFAMFLHLSSKWDDKSNGCVRFKTPHRVQQMLSWMQNSFILSNMGTSIASKQYIAHFRSLSEETTLTIEIDDTETAMHTNDMHLAAEMIQDMCNFSKCRELESVADFPQRMQEFCCLLEKVDELNTIRLKLTGEMADESVSVKNLIVQAEDARLLNEM</sequence>
<evidence type="ECO:0000259" key="9">
    <source>
        <dbReference type="Pfam" id="PF14782"/>
    </source>
</evidence>
<organism evidence="13 14">
    <name type="scientific">Albugo candida</name>
    <dbReference type="NCBI Taxonomy" id="65357"/>
    <lineage>
        <taxon>Eukaryota</taxon>
        <taxon>Sar</taxon>
        <taxon>Stramenopiles</taxon>
        <taxon>Oomycota</taxon>
        <taxon>Peronosporomycetes</taxon>
        <taxon>Albuginales</taxon>
        <taxon>Albuginaceae</taxon>
        <taxon>Albugo</taxon>
    </lineage>
</organism>
<feature type="domain" description="Ciliary BBSome complex subunit 2 middle region" evidence="10">
    <location>
        <begin position="157"/>
        <end position="264"/>
    </location>
</feature>
<name>A0A024GM19_9STRA</name>
<dbReference type="Pfam" id="PF23350">
    <property type="entry name" value="BBS2_pf"/>
    <property type="match status" value="1"/>
</dbReference>
<dbReference type="Pfam" id="PF23353">
    <property type="entry name" value="BBS2_hp"/>
    <property type="match status" value="1"/>
</dbReference>
<dbReference type="Proteomes" id="UP000053237">
    <property type="component" value="Unassembled WGS sequence"/>
</dbReference>
<comment type="subcellular location">
    <subcellularLocation>
        <location evidence="1">Cell projection</location>
        <location evidence="1">Cilium</location>
    </subcellularLocation>
    <subcellularLocation>
        <location evidence="2">Cytoplasm</location>
        <location evidence="2">Cytoskeleton</location>
    </subcellularLocation>
</comment>
<feature type="coiled-coil region" evidence="7">
    <location>
        <begin position="316"/>
        <end position="350"/>
    </location>
</feature>
<evidence type="ECO:0000256" key="7">
    <source>
        <dbReference type="SAM" id="Coils"/>
    </source>
</evidence>
<keyword evidence="3" id="KW-0963">Cytoplasm</keyword>
<dbReference type="InterPro" id="IPR029430">
    <property type="entry name" value="BBS2_N"/>
</dbReference>
<feature type="domain" description="BBS2 GAE" evidence="9">
    <location>
        <begin position="376"/>
        <end position="463"/>
    </location>
</feature>
<reference evidence="13 14" key="1">
    <citation type="submission" date="2012-05" db="EMBL/GenBank/DDBJ databases">
        <title>Recombination and specialization in a pathogen metapopulation.</title>
        <authorList>
            <person name="Gardiner A."/>
            <person name="Kemen E."/>
            <person name="Schultz-Larsen T."/>
            <person name="MacLean D."/>
            <person name="Van Oosterhout C."/>
            <person name="Jones J.D.G."/>
        </authorList>
    </citation>
    <scope>NUCLEOTIDE SEQUENCE [LARGE SCALE GENOMIC DNA]</scope>
    <source>
        <strain evidence="13 14">Ac Nc2</strain>
    </source>
</reference>
<evidence type="ECO:0000256" key="2">
    <source>
        <dbReference type="ARBA" id="ARBA00004245"/>
    </source>
</evidence>
<evidence type="ECO:0000259" key="12">
    <source>
        <dbReference type="Pfam" id="PF23353"/>
    </source>
</evidence>
<evidence type="ECO:0008006" key="15">
    <source>
        <dbReference type="Google" id="ProtNLM"/>
    </source>
</evidence>
<dbReference type="OrthoDB" id="2120021at2759"/>
<keyword evidence="6" id="KW-0966">Cell projection</keyword>
<dbReference type="GO" id="GO:0036064">
    <property type="term" value="C:ciliary basal body"/>
    <property type="evidence" value="ECO:0007669"/>
    <property type="project" value="TreeGrafter"/>
</dbReference>
<evidence type="ECO:0000256" key="4">
    <source>
        <dbReference type="ARBA" id="ARBA00023069"/>
    </source>
</evidence>
<dbReference type="PANTHER" id="PTHR32465">
    <property type="entry name" value="BARDET-BIEDL SYNDROME 2 PROTEIN"/>
    <property type="match status" value="1"/>
</dbReference>
<dbReference type="InterPro" id="IPR029333">
    <property type="entry name" value="BBS2_GAE_dom"/>
</dbReference>
<evidence type="ECO:0000256" key="5">
    <source>
        <dbReference type="ARBA" id="ARBA00023212"/>
    </source>
</evidence>
<keyword evidence="14" id="KW-1185">Reference proteome</keyword>
<dbReference type="GO" id="GO:0034464">
    <property type="term" value="C:BBSome"/>
    <property type="evidence" value="ECO:0007669"/>
    <property type="project" value="InterPro"/>
</dbReference>
<dbReference type="Pfam" id="PF14781">
    <property type="entry name" value="BBS2_N"/>
    <property type="match status" value="1"/>
</dbReference>
<evidence type="ECO:0000259" key="11">
    <source>
        <dbReference type="Pfam" id="PF23350"/>
    </source>
</evidence>
<dbReference type="AlphaFoldDB" id="A0A024GM19"/>
<dbReference type="GO" id="GO:0031514">
    <property type="term" value="C:motile cilium"/>
    <property type="evidence" value="ECO:0007669"/>
    <property type="project" value="TreeGrafter"/>
</dbReference>
<dbReference type="EMBL" id="CAIX01000176">
    <property type="protein sequence ID" value="CCI47571.1"/>
    <property type="molecule type" value="Genomic_DNA"/>
</dbReference>
<dbReference type="InterPro" id="IPR016616">
    <property type="entry name" value="Bardet-Biedl_syndrome_2_prot"/>
</dbReference>